<dbReference type="InterPro" id="IPR004358">
    <property type="entry name" value="Sig_transdc_His_kin-like_C"/>
</dbReference>
<dbReference type="InterPro" id="IPR003661">
    <property type="entry name" value="HisK_dim/P_dom"/>
</dbReference>
<dbReference type="InterPro" id="IPR036890">
    <property type="entry name" value="HATPase_C_sf"/>
</dbReference>
<accession>A0A917AVX7</accession>
<keyword evidence="4" id="KW-1003">Cell membrane</keyword>
<feature type="domain" description="HAMP" evidence="19">
    <location>
        <begin position="185"/>
        <end position="237"/>
    </location>
</feature>
<dbReference type="PANTHER" id="PTHR45528">
    <property type="entry name" value="SENSOR HISTIDINE KINASE CPXA"/>
    <property type="match status" value="1"/>
</dbReference>
<dbReference type="CDD" id="cd06225">
    <property type="entry name" value="HAMP"/>
    <property type="match status" value="1"/>
</dbReference>
<proteinExistence type="predicted"/>
<keyword evidence="10" id="KW-0067">ATP-binding</keyword>
<gene>
    <name evidence="20" type="ORF">GCM10007140_33340</name>
</gene>
<dbReference type="SMART" id="SM00304">
    <property type="entry name" value="HAMP"/>
    <property type="match status" value="1"/>
</dbReference>
<dbReference type="SUPFAM" id="SSF47384">
    <property type="entry name" value="Homodimeric domain of signal transducing histidine kinase"/>
    <property type="match status" value="1"/>
</dbReference>
<keyword evidence="9 20" id="KW-0418">Kinase</keyword>
<evidence type="ECO:0000256" key="13">
    <source>
        <dbReference type="ARBA" id="ARBA00023026"/>
    </source>
</evidence>
<keyword evidence="12" id="KW-0902">Two-component regulatory system</keyword>
<dbReference type="PRINTS" id="PR00344">
    <property type="entry name" value="BCTRLSENSOR"/>
</dbReference>
<feature type="domain" description="Histidine kinase" evidence="18">
    <location>
        <begin position="245"/>
        <end position="459"/>
    </location>
</feature>
<evidence type="ECO:0000256" key="8">
    <source>
        <dbReference type="ARBA" id="ARBA00022741"/>
    </source>
</evidence>
<reference evidence="20" key="1">
    <citation type="journal article" date="2014" name="Int. J. Syst. Evol. Microbiol.">
        <title>Complete genome sequence of Corynebacterium casei LMG S-19264T (=DSM 44701T), isolated from a smear-ripened cheese.</title>
        <authorList>
            <consortium name="US DOE Joint Genome Institute (JGI-PGF)"/>
            <person name="Walter F."/>
            <person name="Albersmeier A."/>
            <person name="Kalinowski J."/>
            <person name="Ruckert C."/>
        </authorList>
    </citation>
    <scope>NUCLEOTIDE SEQUENCE</scope>
    <source>
        <strain evidence="20">CGMCC 1.12698</strain>
    </source>
</reference>
<keyword evidence="14 17" id="KW-0472">Membrane</keyword>
<dbReference type="CDD" id="cd00082">
    <property type="entry name" value="HisKA"/>
    <property type="match status" value="1"/>
</dbReference>
<dbReference type="InterPro" id="IPR050398">
    <property type="entry name" value="HssS/ArlS-like"/>
</dbReference>
<keyword evidence="11 17" id="KW-1133">Transmembrane helix</keyword>
<dbReference type="FunFam" id="3.30.565.10:FF:000006">
    <property type="entry name" value="Sensor histidine kinase WalK"/>
    <property type="match status" value="1"/>
</dbReference>
<comment type="caution">
    <text evidence="20">The sequence shown here is derived from an EMBL/GenBank/DDBJ whole genome shotgun (WGS) entry which is preliminary data.</text>
</comment>
<dbReference type="PANTHER" id="PTHR45528:SF11">
    <property type="entry name" value="HISTIDINE KINASE"/>
    <property type="match status" value="1"/>
</dbReference>
<dbReference type="SMART" id="SM00388">
    <property type="entry name" value="HisKA"/>
    <property type="match status" value="1"/>
</dbReference>
<dbReference type="Gene3D" id="1.10.287.130">
    <property type="match status" value="1"/>
</dbReference>
<evidence type="ECO:0000256" key="5">
    <source>
        <dbReference type="ARBA" id="ARBA00022553"/>
    </source>
</evidence>
<evidence type="ECO:0000259" key="19">
    <source>
        <dbReference type="PROSITE" id="PS50885"/>
    </source>
</evidence>
<evidence type="ECO:0000259" key="18">
    <source>
        <dbReference type="PROSITE" id="PS50109"/>
    </source>
</evidence>
<keyword evidence="21" id="KW-1185">Reference proteome</keyword>
<evidence type="ECO:0000256" key="12">
    <source>
        <dbReference type="ARBA" id="ARBA00023012"/>
    </source>
</evidence>
<dbReference type="InterPro" id="IPR003660">
    <property type="entry name" value="HAMP_dom"/>
</dbReference>
<comment type="catalytic activity">
    <reaction evidence="1">
        <text>ATP + protein L-histidine = ADP + protein N-phospho-L-histidine.</text>
        <dbReference type="EC" id="2.7.13.3"/>
    </reaction>
</comment>
<keyword evidence="13" id="KW-0843">Virulence</keyword>
<dbReference type="Pfam" id="PF00672">
    <property type="entry name" value="HAMP"/>
    <property type="match status" value="1"/>
</dbReference>
<dbReference type="RefSeq" id="WP_188389624.1">
    <property type="nucleotide sequence ID" value="NZ_BMFK01000004.1"/>
</dbReference>
<dbReference type="FunFam" id="1.10.287.130:FF:000001">
    <property type="entry name" value="Two-component sensor histidine kinase"/>
    <property type="match status" value="1"/>
</dbReference>
<sequence>MKTLYVRFVVIVTLIIVVSSLLAFVIANVYYQVNLKSYNDKKMMGIANETVALLESTPELQMNDYFHTVANIGYQLYVEDDSGSAVFYGNAFKNESLESGVVNAVLNGEEYHGIAQYPKKLFITGFFDNELQNTVGVPFQYEDKKYALFIRPDIVLQFGEMRIFFAQLLICSVAITILFIFIGTTYIVRPIRNLTAATKKIAEGEYSIQLDVERKDELGTLATSFTRMTESLKQIEEMRQEFISNVSHEIQSPLTSIQGFSQALRTENLSNEEREHYLSIIEEESRRLSVMSKQLLVLSYLDKEHNVIDIDTFNVSEQMKQVIRATEWYWREKELALELELSPVWIKGNKQFIYQVWMNLLYNSMKFTEAGGMISVSIWEDEQDMVHVVIEDTGQGITEEDLPYIFERYYKGDKSRKREGSGSGLGLSIVYKIVQLHKGSVMVQSAVGEGTRFEVILPS</sequence>
<dbReference type="InterPro" id="IPR036097">
    <property type="entry name" value="HisK_dim/P_sf"/>
</dbReference>
<dbReference type="PROSITE" id="PS50109">
    <property type="entry name" value="HIS_KIN"/>
    <property type="match status" value="1"/>
</dbReference>
<dbReference type="GO" id="GO:0005524">
    <property type="term" value="F:ATP binding"/>
    <property type="evidence" value="ECO:0007669"/>
    <property type="project" value="UniProtKB-KW"/>
</dbReference>
<dbReference type="Proteomes" id="UP000605259">
    <property type="component" value="Unassembled WGS sequence"/>
</dbReference>
<dbReference type="SMART" id="SM00387">
    <property type="entry name" value="HATPase_c"/>
    <property type="match status" value="1"/>
</dbReference>
<evidence type="ECO:0000256" key="1">
    <source>
        <dbReference type="ARBA" id="ARBA00000085"/>
    </source>
</evidence>
<keyword evidence="7 17" id="KW-0812">Transmembrane</keyword>
<dbReference type="SUPFAM" id="SSF55874">
    <property type="entry name" value="ATPase domain of HSP90 chaperone/DNA topoisomerase II/histidine kinase"/>
    <property type="match status" value="1"/>
</dbReference>
<evidence type="ECO:0000256" key="17">
    <source>
        <dbReference type="SAM" id="Phobius"/>
    </source>
</evidence>
<feature type="transmembrane region" description="Helical" evidence="17">
    <location>
        <begin position="164"/>
        <end position="188"/>
    </location>
</feature>
<evidence type="ECO:0000256" key="6">
    <source>
        <dbReference type="ARBA" id="ARBA00022679"/>
    </source>
</evidence>
<dbReference type="GO" id="GO:0005886">
    <property type="term" value="C:plasma membrane"/>
    <property type="evidence" value="ECO:0007669"/>
    <property type="project" value="UniProtKB-SubCell"/>
</dbReference>
<evidence type="ECO:0000256" key="2">
    <source>
        <dbReference type="ARBA" id="ARBA00004651"/>
    </source>
</evidence>
<comment type="function">
    <text evidence="15">Member of the two-component regulatory system HssS/HssR involved in intracellular heme homeostasis and tempering of staphylococcal virulence. HssS functions as a heme sensor histidine kinase which is autophosphorylated at a histidine residue and transfers its phosphate group to an aspartate residue of HssR. HssR/HssS activates the expression of hrtAB, an efflux pump, in response to extracellular heme, hemin, hemoglobin or blood.</text>
</comment>
<dbReference type="Gene3D" id="3.30.565.10">
    <property type="entry name" value="Histidine kinase-like ATPase, C-terminal domain"/>
    <property type="match status" value="1"/>
</dbReference>
<protein>
    <recommendedName>
        <fullName evidence="16">Heme sensor protein HssS</fullName>
        <ecNumber evidence="3">2.7.13.3</ecNumber>
    </recommendedName>
</protein>
<dbReference type="Pfam" id="PF02518">
    <property type="entry name" value="HATPase_c"/>
    <property type="match status" value="1"/>
</dbReference>
<comment type="subcellular location">
    <subcellularLocation>
        <location evidence="2">Cell membrane</location>
        <topology evidence="2">Multi-pass membrane protein</topology>
    </subcellularLocation>
</comment>
<keyword evidence="8" id="KW-0547">Nucleotide-binding</keyword>
<evidence type="ECO:0000256" key="9">
    <source>
        <dbReference type="ARBA" id="ARBA00022777"/>
    </source>
</evidence>
<feature type="transmembrane region" description="Helical" evidence="17">
    <location>
        <begin position="6"/>
        <end position="31"/>
    </location>
</feature>
<dbReference type="PROSITE" id="PS50885">
    <property type="entry name" value="HAMP"/>
    <property type="match status" value="1"/>
</dbReference>
<name>A0A917AVX7_9BACI</name>
<keyword evidence="5" id="KW-0597">Phosphoprotein</keyword>
<evidence type="ECO:0000256" key="14">
    <source>
        <dbReference type="ARBA" id="ARBA00023136"/>
    </source>
</evidence>
<organism evidence="20 21">
    <name type="scientific">Priestia taiwanensis</name>
    <dbReference type="NCBI Taxonomy" id="1347902"/>
    <lineage>
        <taxon>Bacteria</taxon>
        <taxon>Bacillati</taxon>
        <taxon>Bacillota</taxon>
        <taxon>Bacilli</taxon>
        <taxon>Bacillales</taxon>
        <taxon>Bacillaceae</taxon>
        <taxon>Priestia</taxon>
    </lineage>
</organism>
<dbReference type="Pfam" id="PF00512">
    <property type="entry name" value="HisKA"/>
    <property type="match status" value="1"/>
</dbReference>
<dbReference type="EMBL" id="BMFK01000004">
    <property type="protein sequence ID" value="GGE81104.1"/>
    <property type="molecule type" value="Genomic_DNA"/>
</dbReference>
<dbReference type="AlphaFoldDB" id="A0A917AVX7"/>
<evidence type="ECO:0000313" key="20">
    <source>
        <dbReference type="EMBL" id="GGE81104.1"/>
    </source>
</evidence>
<evidence type="ECO:0000256" key="7">
    <source>
        <dbReference type="ARBA" id="ARBA00022692"/>
    </source>
</evidence>
<dbReference type="InterPro" id="IPR005467">
    <property type="entry name" value="His_kinase_dom"/>
</dbReference>
<dbReference type="Gene3D" id="6.10.340.10">
    <property type="match status" value="1"/>
</dbReference>
<evidence type="ECO:0000256" key="3">
    <source>
        <dbReference type="ARBA" id="ARBA00012438"/>
    </source>
</evidence>
<evidence type="ECO:0000256" key="11">
    <source>
        <dbReference type="ARBA" id="ARBA00022989"/>
    </source>
</evidence>
<evidence type="ECO:0000256" key="16">
    <source>
        <dbReference type="ARBA" id="ARBA00040841"/>
    </source>
</evidence>
<evidence type="ECO:0000313" key="21">
    <source>
        <dbReference type="Proteomes" id="UP000605259"/>
    </source>
</evidence>
<evidence type="ECO:0000256" key="4">
    <source>
        <dbReference type="ARBA" id="ARBA00022475"/>
    </source>
</evidence>
<dbReference type="SUPFAM" id="SSF158472">
    <property type="entry name" value="HAMP domain-like"/>
    <property type="match status" value="1"/>
</dbReference>
<dbReference type="InterPro" id="IPR003594">
    <property type="entry name" value="HATPase_dom"/>
</dbReference>
<dbReference type="GO" id="GO:0000155">
    <property type="term" value="F:phosphorelay sensor kinase activity"/>
    <property type="evidence" value="ECO:0007669"/>
    <property type="project" value="InterPro"/>
</dbReference>
<reference evidence="20" key="2">
    <citation type="submission" date="2020-09" db="EMBL/GenBank/DDBJ databases">
        <authorList>
            <person name="Sun Q."/>
            <person name="Zhou Y."/>
        </authorList>
    </citation>
    <scope>NUCLEOTIDE SEQUENCE</scope>
    <source>
        <strain evidence="20">CGMCC 1.12698</strain>
    </source>
</reference>
<keyword evidence="6" id="KW-0808">Transferase</keyword>
<evidence type="ECO:0000256" key="15">
    <source>
        <dbReference type="ARBA" id="ARBA00037219"/>
    </source>
</evidence>
<evidence type="ECO:0000256" key="10">
    <source>
        <dbReference type="ARBA" id="ARBA00022840"/>
    </source>
</evidence>
<dbReference type="EC" id="2.7.13.3" evidence="3"/>